<evidence type="ECO:0000256" key="4">
    <source>
        <dbReference type="ARBA" id="ARBA00022519"/>
    </source>
</evidence>
<keyword evidence="2" id="KW-0813">Transport</keyword>
<gene>
    <name evidence="10" type="ORF">UFOPK1762_00067</name>
</gene>
<keyword evidence="4" id="KW-0997">Cell inner membrane</keyword>
<dbReference type="EMBL" id="CAEZTY010000001">
    <property type="protein sequence ID" value="CAB4574849.1"/>
    <property type="molecule type" value="Genomic_DNA"/>
</dbReference>
<dbReference type="CDD" id="cd06261">
    <property type="entry name" value="TM_PBP2"/>
    <property type="match status" value="2"/>
</dbReference>
<organism evidence="10">
    <name type="scientific">freshwater metagenome</name>
    <dbReference type="NCBI Taxonomy" id="449393"/>
    <lineage>
        <taxon>unclassified sequences</taxon>
        <taxon>metagenomes</taxon>
        <taxon>ecological metagenomes</taxon>
    </lineage>
</organism>
<feature type="transmembrane region" description="Helical" evidence="8">
    <location>
        <begin position="360"/>
        <end position="383"/>
    </location>
</feature>
<feature type="transmembrane region" description="Helical" evidence="8">
    <location>
        <begin position="532"/>
        <end position="553"/>
    </location>
</feature>
<dbReference type="PANTHER" id="PTHR43357">
    <property type="entry name" value="INNER MEMBRANE ABC TRANSPORTER PERMEASE PROTEIN YDCV"/>
    <property type="match status" value="1"/>
</dbReference>
<feature type="transmembrane region" description="Helical" evidence="8">
    <location>
        <begin position="474"/>
        <end position="497"/>
    </location>
</feature>
<dbReference type="InterPro" id="IPR000515">
    <property type="entry name" value="MetI-like"/>
</dbReference>
<evidence type="ECO:0000256" key="2">
    <source>
        <dbReference type="ARBA" id="ARBA00022448"/>
    </source>
</evidence>
<dbReference type="GO" id="GO:0005886">
    <property type="term" value="C:plasma membrane"/>
    <property type="evidence" value="ECO:0007669"/>
    <property type="project" value="UniProtKB-SubCell"/>
</dbReference>
<feature type="transmembrane region" description="Helical" evidence="8">
    <location>
        <begin position="431"/>
        <end position="453"/>
    </location>
</feature>
<evidence type="ECO:0000256" key="7">
    <source>
        <dbReference type="ARBA" id="ARBA00023136"/>
    </source>
</evidence>
<dbReference type="InterPro" id="IPR035906">
    <property type="entry name" value="MetI-like_sf"/>
</dbReference>
<reference evidence="10" key="1">
    <citation type="submission" date="2020-05" db="EMBL/GenBank/DDBJ databases">
        <authorList>
            <person name="Chiriac C."/>
            <person name="Salcher M."/>
            <person name="Ghai R."/>
            <person name="Kavagutti S V."/>
        </authorList>
    </citation>
    <scope>NUCLEOTIDE SEQUENCE</scope>
</reference>
<accession>A0A6J6EHD2</accession>
<comment type="subcellular location">
    <subcellularLocation>
        <location evidence="1">Cell inner membrane</location>
        <topology evidence="1">Multi-pass membrane protein</topology>
    </subcellularLocation>
</comment>
<evidence type="ECO:0000256" key="1">
    <source>
        <dbReference type="ARBA" id="ARBA00004429"/>
    </source>
</evidence>
<keyword evidence="5 8" id="KW-0812">Transmembrane</keyword>
<feature type="transmembrane region" description="Helical" evidence="8">
    <location>
        <begin position="147"/>
        <end position="168"/>
    </location>
</feature>
<feature type="transmembrane region" description="Helical" evidence="8">
    <location>
        <begin position="251"/>
        <end position="270"/>
    </location>
</feature>
<dbReference type="SUPFAM" id="SSF161098">
    <property type="entry name" value="MetI-like"/>
    <property type="match status" value="2"/>
</dbReference>
<dbReference type="Gene3D" id="1.10.3720.10">
    <property type="entry name" value="MetI-like"/>
    <property type="match status" value="2"/>
</dbReference>
<evidence type="ECO:0000256" key="3">
    <source>
        <dbReference type="ARBA" id="ARBA00022475"/>
    </source>
</evidence>
<feature type="transmembrane region" description="Helical" evidence="8">
    <location>
        <begin position="206"/>
        <end position="231"/>
    </location>
</feature>
<feature type="transmembrane region" description="Helical" evidence="8">
    <location>
        <begin position="26"/>
        <end position="49"/>
    </location>
</feature>
<sequence length="564" mass="60936">MVGALPLMVSAPELRGGQRRKACSRLLAAAPPLVFLGVFFAWPVFAILLRGLRPNGVWNFAVFGEVFSNASLRRVLWFTLWESIASTVLCVIVALPAAAMFARYQFRGKRVLWSALLVPFVLPTVVVAVSMLGVIGGGGLTGVNLDGTVWAVLIAHVFFNYAVVVRTVGATWSTIDPRIEESARTLGANPWRVFADVTWPLIRSSVAAAASIVFLFSFTSFGIVLILGGIRHRTLEVEIYDQTAKFLHLDIAAVLAIVQLVVVVAILMWFGRSQRRRSVLLNQRSVSETERSADTSSQRWLIRSNLLFMAVLFGVPLGLLVVRSFSTPSGWGFGFYQALTDSRGGSTSFVPPIDAVGNSLLFASIATAIALALGLCAAWAIVGDGSTSSSRSSRWIDTALMIPLGTSAVTVGFGFLIVFDEPPLNLRSSLWLIPIAHVIVALPFVVRLLVPGLRSIDPRLREAASMLGASPRRVWWTIDVPIVGRALAVAAGFAFAISLGEFGATAFLARPDRPTMPIAIYRALGRPGDYNFGQAMAMSTILMVLTVIVVTAIDRFRPAGVSEF</sequence>
<evidence type="ECO:0000259" key="9">
    <source>
        <dbReference type="PROSITE" id="PS50928"/>
    </source>
</evidence>
<keyword evidence="3" id="KW-1003">Cell membrane</keyword>
<dbReference type="PROSITE" id="PS50928">
    <property type="entry name" value="ABC_TM1"/>
    <property type="match status" value="2"/>
</dbReference>
<feature type="transmembrane region" description="Helical" evidence="8">
    <location>
        <begin position="75"/>
        <end position="99"/>
    </location>
</feature>
<dbReference type="GO" id="GO:0055085">
    <property type="term" value="P:transmembrane transport"/>
    <property type="evidence" value="ECO:0007669"/>
    <property type="project" value="InterPro"/>
</dbReference>
<evidence type="ECO:0000256" key="8">
    <source>
        <dbReference type="SAM" id="Phobius"/>
    </source>
</evidence>
<feature type="transmembrane region" description="Helical" evidence="8">
    <location>
        <begin position="111"/>
        <end position="135"/>
    </location>
</feature>
<feature type="transmembrane region" description="Helical" evidence="8">
    <location>
        <begin position="306"/>
        <end position="326"/>
    </location>
</feature>
<feature type="domain" description="ABC transmembrane type-1" evidence="9">
    <location>
        <begin position="76"/>
        <end position="268"/>
    </location>
</feature>
<feature type="transmembrane region" description="Helical" evidence="8">
    <location>
        <begin position="395"/>
        <end position="419"/>
    </location>
</feature>
<feature type="domain" description="ABC transmembrane type-1" evidence="9">
    <location>
        <begin position="356"/>
        <end position="553"/>
    </location>
</feature>
<name>A0A6J6EHD2_9ZZZZ</name>
<keyword evidence="6 8" id="KW-1133">Transmembrane helix</keyword>
<dbReference type="Pfam" id="PF00528">
    <property type="entry name" value="BPD_transp_1"/>
    <property type="match status" value="2"/>
</dbReference>
<evidence type="ECO:0000256" key="5">
    <source>
        <dbReference type="ARBA" id="ARBA00022692"/>
    </source>
</evidence>
<dbReference type="PANTHER" id="PTHR43357:SF4">
    <property type="entry name" value="INNER MEMBRANE ABC TRANSPORTER PERMEASE PROTEIN YDCV"/>
    <property type="match status" value="1"/>
</dbReference>
<evidence type="ECO:0000256" key="6">
    <source>
        <dbReference type="ARBA" id="ARBA00022989"/>
    </source>
</evidence>
<proteinExistence type="predicted"/>
<protein>
    <submittedName>
        <fullName evidence="10">Unannotated protein</fullName>
    </submittedName>
</protein>
<dbReference type="AlphaFoldDB" id="A0A6J6EHD2"/>
<evidence type="ECO:0000313" key="10">
    <source>
        <dbReference type="EMBL" id="CAB4574849.1"/>
    </source>
</evidence>
<keyword evidence="7 8" id="KW-0472">Membrane</keyword>